<dbReference type="RefSeq" id="XP_025830850.1">
    <property type="nucleotide sequence ID" value="XM_025975065.1"/>
</dbReference>
<dbReference type="InterPro" id="IPR029069">
    <property type="entry name" value="HotDog_dom_sf"/>
</dbReference>
<keyword evidence="3" id="KW-1133">Transmembrane helix</keyword>
<evidence type="ECO:0000313" key="5">
    <source>
        <dbReference type="RefSeq" id="XP_018336313.1"/>
    </source>
</evidence>
<evidence type="ECO:0000256" key="1">
    <source>
        <dbReference type="ARBA" id="ARBA00038228"/>
    </source>
</evidence>
<dbReference type="KEGG" id="apln:108744757"/>
<accession>A0A1W4XV15</accession>
<keyword evidence="3" id="KW-0812">Transmembrane</keyword>
<dbReference type="RefSeq" id="XP_018336313.1">
    <property type="nucleotide sequence ID" value="XM_018480811.1"/>
</dbReference>
<organism evidence="4 5">
    <name type="scientific">Agrilus planipennis</name>
    <name type="common">Emerald ash borer</name>
    <name type="synonym">Agrilus marcopoli</name>
    <dbReference type="NCBI Taxonomy" id="224129"/>
    <lineage>
        <taxon>Eukaryota</taxon>
        <taxon>Metazoa</taxon>
        <taxon>Ecdysozoa</taxon>
        <taxon>Arthropoda</taxon>
        <taxon>Hexapoda</taxon>
        <taxon>Insecta</taxon>
        <taxon>Pterygota</taxon>
        <taxon>Neoptera</taxon>
        <taxon>Endopterygota</taxon>
        <taxon>Coleoptera</taxon>
        <taxon>Polyphaga</taxon>
        <taxon>Elateriformia</taxon>
        <taxon>Buprestoidea</taxon>
        <taxon>Buprestidae</taxon>
        <taxon>Agrilinae</taxon>
        <taxon>Agrilus</taxon>
    </lineage>
</organism>
<dbReference type="Pfam" id="PF13279">
    <property type="entry name" value="4HBT_2"/>
    <property type="match status" value="1"/>
</dbReference>
<dbReference type="KEGG" id="apln:108744855"/>
<evidence type="ECO:0000256" key="2">
    <source>
        <dbReference type="ARBA" id="ARBA00041112"/>
    </source>
</evidence>
<name>A0A1W4XV15_AGRPL</name>
<dbReference type="CDD" id="cd00586">
    <property type="entry name" value="4HBT"/>
    <property type="match status" value="1"/>
</dbReference>
<proteinExistence type="inferred from homology"/>
<dbReference type="SUPFAM" id="SSF54637">
    <property type="entry name" value="Thioesterase/thiol ester dehydrase-isomerase"/>
    <property type="match status" value="1"/>
</dbReference>
<evidence type="ECO:0000313" key="6">
    <source>
        <dbReference type="RefSeq" id="XP_025830850.1"/>
    </source>
</evidence>
<evidence type="ECO:0000256" key="3">
    <source>
        <dbReference type="SAM" id="Phobius"/>
    </source>
</evidence>
<dbReference type="PANTHER" id="PTHR12475">
    <property type="match status" value="1"/>
</dbReference>
<keyword evidence="4" id="KW-1185">Reference proteome</keyword>
<sequence>MDPLVIWIIVLTIIIFFQICFDISYFLRTVWVTFIAMCFKKTIDISDETTITGFCFTTDLDQFLHGMNNSKYLREVDFARLDFSIRLGSMRAIAENKGAGAVKKATIVYCRFIKLSTIFKIKTKLLYWDNKSFYLQYKFITKGGLINAFVIQEVKMINCTCESILESISQRIKQTVKKPEPPEFLVKWIEGNSNLQDDKSASITTITTM</sequence>
<reference evidence="5 6" key="1">
    <citation type="submission" date="2025-04" db="UniProtKB">
        <authorList>
            <consortium name="RefSeq"/>
        </authorList>
    </citation>
    <scope>IDENTIFICATION</scope>
    <source>
        <tissue evidence="5 6">Entire body</tissue>
    </source>
</reference>
<keyword evidence="3" id="KW-0472">Membrane</keyword>
<dbReference type="OrthoDB" id="265761at2759"/>
<feature type="transmembrane region" description="Helical" evidence="3">
    <location>
        <begin position="6"/>
        <end position="27"/>
    </location>
</feature>
<dbReference type="InterPro" id="IPR051490">
    <property type="entry name" value="THEM6_lcsJ_thioesterase"/>
</dbReference>
<protein>
    <recommendedName>
        <fullName evidence="2">Protein THEM6</fullName>
    </recommendedName>
</protein>
<dbReference type="GeneID" id="108744855"/>
<dbReference type="Gene3D" id="3.10.129.10">
    <property type="entry name" value="Hotdog Thioesterase"/>
    <property type="match status" value="1"/>
</dbReference>
<comment type="similarity">
    <text evidence="1">Belongs to the THEM6 family.</text>
</comment>
<dbReference type="AlphaFoldDB" id="A0A1W4XV15"/>
<evidence type="ECO:0000313" key="4">
    <source>
        <dbReference type="Proteomes" id="UP000192223"/>
    </source>
</evidence>
<dbReference type="PANTHER" id="PTHR12475:SF4">
    <property type="entry name" value="PROTEIN THEM6"/>
    <property type="match status" value="1"/>
</dbReference>
<gene>
    <name evidence="5" type="primary">LOC108744855</name>
    <name evidence="6" type="synonym">LOC108744757</name>
</gene>
<dbReference type="Proteomes" id="UP000192223">
    <property type="component" value="Unplaced"/>
</dbReference>